<dbReference type="EMBL" id="JAUEPN010000008">
    <property type="protein sequence ID" value="KAK3292025.1"/>
    <property type="molecule type" value="Genomic_DNA"/>
</dbReference>
<dbReference type="AlphaFoldDB" id="A0AAE0LP24"/>
<dbReference type="Proteomes" id="UP001278766">
    <property type="component" value="Unassembled WGS sequence"/>
</dbReference>
<organism evidence="1 2">
    <name type="scientific">Chaetomium fimeti</name>
    <dbReference type="NCBI Taxonomy" id="1854472"/>
    <lineage>
        <taxon>Eukaryota</taxon>
        <taxon>Fungi</taxon>
        <taxon>Dikarya</taxon>
        <taxon>Ascomycota</taxon>
        <taxon>Pezizomycotina</taxon>
        <taxon>Sordariomycetes</taxon>
        <taxon>Sordariomycetidae</taxon>
        <taxon>Sordariales</taxon>
        <taxon>Chaetomiaceae</taxon>
        <taxon>Chaetomium</taxon>
    </lineage>
</organism>
<proteinExistence type="predicted"/>
<protein>
    <submittedName>
        <fullName evidence="1">Uncharacterized protein</fullName>
    </submittedName>
</protein>
<evidence type="ECO:0000313" key="2">
    <source>
        <dbReference type="Proteomes" id="UP001278766"/>
    </source>
</evidence>
<dbReference type="GeneID" id="87839481"/>
<gene>
    <name evidence="1" type="ORF">B0H64DRAFT_377582</name>
</gene>
<sequence>MTRDWARDMRVLTDVLLSQAGYVGTHSRTRLAHLDDDDHAPDRQPRLYVSGAELTGRFGRIDPKKSGQMWSAYRFEPQTRPHHVSGTLTDAVEYALRKEHRYCLERGVKPLFSGALRSVQE</sequence>
<comment type="caution">
    <text evidence="1">The sequence shown here is derived from an EMBL/GenBank/DDBJ whole genome shotgun (WGS) entry which is preliminary data.</text>
</comment>
<reference evidence="1" key="2">
    <citation type="submission" date="2023-06" db="EMBL/GenBank/DDBJ databases">
        <authorList>
            <consortium name="Lawrence Berkeley National Laboratory"/>
            <person name="Haridas S."/>
            <person name="Hensen N."/>
            <person name="Bonometti L."/>
            <person name="Westerberg I."/>
            <person name="Brannstrom I.O."/>
            <person name="Guillou S."/>
            <person name="Cros-Aarteil S."/>
            <person name="Calhoun S."/>
            <person name="Kuo A."/>
            <person name="Mondo S."/>
            <person name="Pangilinan J."/>
            <person name="Riley R."/>
            <person name="Labutti K."/>
            <person name="Andreopoulos B."/>
            <person name="Lipzen A."/>
            <person name="Chen C."/>
            <person name="Yanf M."/>
            <person name="Daum C."/>
            <person name="Ng V."/>
            <person name="Clum A."/>
            <person name="Steindorff A."/>
            <person name="Ohm R."/>
            <person name="Martin F."/>
            <person name="Silar P."/>
            <person name="Natvig D."/>
            <person name="Lalanne C."/>
            <person name="Gautier V."/>
            <person name="Ament-Velasquez S.L."/>
            <person name="Kruys A."/>
            <person name="Hutchinson M.I."/>
            <person name="Powell A.J."/>
            <person name="Barry K."/>
            <person name="Miller A.N."/>
            <person name="Grigoriev I.V."/>
            <person name="Debuchy R."/>
            <person name="Gladieux P."/>
            <person name="Thoren M.H."/>
            <person name="Johannesson H."/>
        </authorList>
    </citation>
    <scope>NUCLEOTIDE SEQUENCE</scope>
    <source>
        <strain evidence="1">CBS 168.71</strain>
    </source>
</reference>
<name>A0AAE0LP24_9PEZI</name>
<reference evidence="1" key="1">
    <citation type="journal article" date="2023" name="Mol. Phylogenet. Evol.">
        <title>Genome-scale phylogeny and comparative genomics of the fungal order Sordariales.</title>
        <authorList>
            <person name="Hensen N."/>
            <person name="Bonometti L."/>
            <person name="Westerberg I."/>
            <person name="Brannstrom I.O."/>
            <person name="Guillou S."/>
            <person name="Cros-Aarteil S."/>
            <person name="Calhoun S."/>
            <person name="Haridas S."/>
            <person name="Kuo A."/>
            <person name="Mondo S."/>
            <person name="Pangilinan J."/>
            <person name="Riley R."/>
            <person name="LaButti K."/>
            <person name="Andreopoulos B."/>
            <person name="Lipzen A."/>
            <person name="Chen C."/>
            <person name="Yan M."/>
            <person name="Daum C."/>
            <person name="Ng V."/>
            <person name="Clum A."/>
            <person name="Steindorff A."/>
            <person name="Ohm R.A."/>
            <person name="Martin F."/>
            <person name="Silar P."/>
            <person name="Natvig D.O."/>
            <person name="Lalanne C."/>
            <person name="Gautier V."/>
            <person name="Ament-Velasquez S.L."/>
            <person name="Kruys A."/>
            <person name="Hutchinson M.I."/>
            <person name="Powell A.J."/>
            <person name="Barry K."/>
            <person name="Miller A.N."/>
            <person name="Grigoriev I.V."/>
            <person name="Debuchy R."/>
            <person name="Gladieux P."/>
            <person name="Hiltunen Thoren M."/>
            <person name="Johannesson H."/>
        </authorList>
    </citation>
    <scope>NUCLEOTIDE SEQUENCE</scope>
    <source>
        <strain evidence="1">CBS 168.71</strain>
    </source>
</reference>
<keyword evidence="2" id="KW-1185">Reference proteome</keyword>
<dbReference type="Gene3D" id="3.40.50.1000">
    <property type="entry name" value="HAD superfamily/HAD-like"/>
    <property type="match status" value="1"/>
</dbReference>
<dbReference type="InterPro" id="IPR023214">
    <property type="entry name" value="HAD_sf"/>
</dbReference>
<accession>A0AAE0LP24</accession>
<evidence type="ECO:0000313" key="1">
    <source>
        <dbReference type="EMBL" id="KAK3292025.1"/>
    </source>
</evidence>
<dbReference type="RefSeq" id="XP_062655539.1">
    <property type="nucleotide sequence ID" value="XM_062802533.1"/>
</dbReference>